<evidence type="ECO:0000313" key="11">
    <source>
        <dbReference type="Proteomes" id="UP000464577"/>
    </source>
</evidence>
<dbReference type="GO" id="GO:0000156">
    <property type="term" value="F:phosphorelay response regulator activity"/>
    <property type="evidence" value="ECO:0007669"/>
    <property type="project" value="TreeGrafter"/>
</dbReference>
<keyword evidence="4 7" id="KW-0238">DNA-binding</keyword>
<feature type="domain" description="OmpR/PhoB-type" evidence="9">
    <location>
        <begin position="126"/>
        <end position="224"/>
    </location>
</feature>
<keyword evidence="2" id="KW-0902">Two-component regulatory system</keyword>
<evidence type="ECO:0000313" key="10">
    <source>
        <dbReference type="EMBL" id="QHV95829.1"/>
    </source>
</evidence>
<evidence type="ECO:0000256" key="5">
    <source>
        <dbReference type="ARBA" id="ARBA00023163"/>
    </source>
</evidence>
<proteinExistence type="predicted"/>
<dbReference type="Gene3D" id="1.10.10.10">
    <property type="entry name" value="Winged helix-like DNA-binding domain superfamily/Winged helix DNA-binding domain"/>
    <property type="match status" value="1"/>
</dbReference>
<dbReference type="InterPro" id="IPR001867">
    <property type="entry name" value="OmpR/PhoB-type_DNA-bd"/>
</dbReference>
<dbReference type="GO" id="GO:0032993">
    <property type="term" value="C:protein-DNA complex"/>
    <property type="evidence" value="ECO:0007669"/>
    <property type="project" value="TreeGrafter"/>
</dbReference>
<keyword evidence="5" id="KW-0804">Transcription</keyword>
<evidence type="ECO:0000256" key="2">
    <source>
        <dbReference type="ARBA" id="ARBA00023012"/>
    </source>
</evidence>
<dbReference type="SMART" id="SM00862">
    <property type="entry name" value="Trans_reg_C"/>
    <property type="match status" value="1"/>
</dbReference>
<dbReference type="FunFam" id="3.40.50.2300:FF:000001">
    <property type="entry name" value="DNA-binding response regulator PhoB"/>
    <property type="match status" value="1"/>
</dbReference>
<name>A0A6P1VVY2_9BACT</name>
<dbReference type="InterPro" id="IPR036388">
    <property type="entry name" value="WH-like_DNA-bd_sf"/>
</dbReference>
<dbReference type="SUPFAM" id="SSF46894">
    <property type="entry name" value="C-terminal effector domain of the bipartite response regulators"/>
    <property type="match status" value="1"/>
</dbReference>
<feature type="modified residue" description="4-aspartylphosphate" evidence="6">
    <location>
        <position position="51"/>
    </location>
</feature>
<dbReference type="GO" id="GO:0000976">
    <property type="term" value="F:transcription cis-regulatory region binding"/>
    <property type="evidence" value="ECO:0007669"/>
    <property type="project" value="TreeGrafter"/>
</dbReference>
<dbReference type="RefSeq" id="WP_162386236.1">
    <property type="nucleotide sequence ID" value="NZ_CP045997.1"/>
</dbReference>
<dbReference type="Pfam" id="PF00072">
    <property type="entry name" value="Response_reg"/>
    <property type="match status" value="1"/>
</dbReference>
<dbReference type="KEGG" id="senf:GJR95_12770"/>
<evidence type="ECO:0000256" key="3">
    <source>
        <dbReference type="ARBA" id="ARBA00023015"/>
    </source>
</evidence>
<dbReference type="Proteomes" id="UP000464577">
    <property type="component" value="Chromosome"/>
</dbReference>
<dbReference type="GO" id="GO:0006355">
    <property type="term" value="P:regulation of DNA-templated transcription"/>
    <property type="evidence" value="ECO:0007669"/>
    <property type="project" value="InterPro"/>
</dbReference>
<dbReference type="PANTHER" id="PTHR48111:SF22">
    <property type="entry name" value="REGULATOR OF RPOS"/>
    <property type="match status" value="1"/>
</dbReference>
<gene>
    <name evidence="10" type="ORF">GJR95_12770</name>
</gene>
<feature type="DNA-binding region" description="OmpR/PhoB-type" evidence="7">
    <location>
        <begin position="126"/>
        <end position="224"/>
    </location>
</feature>
<keyword evidence="1 6" id="KW-0597">Phosphoprotein</keyword>
<dbReference type="EMBL" id="CP045997">
    <property type="protein sequence ID" value="QHV95829.1"/>
    <property type="molecule type" value="Genomic_DNA"/>
</dbReference>
<dbReference type="PROSITE" id="PS51755">
    <property type="entry name" value="OMPR_PHOB"/>
    <property type="match status" value="1"/>
</dbReference>
<reference evidence="10 11" key="1">
    <citation type="submission" date="2019-11" db="EMBL/GenBank/DDBJ databases">
        <title>Spirosoma endbachense sp. nov., isolated from a natural salt meadow.</title>
        <authorList>
            <person name="Rojas J."/>
            <person name="Ambika Manirajan B."/>
            <person name="Ratering S."/>
            <person name="Suarez C."/>
            <person name="Geissler-Plaum R."/>
            <person name="Schnell S."/>
        </authorList>
    </citation>
    <scope>NUCLEOTIDE SEQUENCE [LARGE SCALE GENOMIC DNA]</scope>
    <source>
        <strain evidence="10 11">I-24</strain>
    </source>
</reference>
<evidence type="ECO:0000256" key="7">
    <source>
        <dbReference type="PROSITE-ProRule" id="PRU01091"/>
    </source>
</evidence>
<dbReference type="PROSITE" id="PS50110">
    <property type="entry name" value="RESPONSE_REGULATORY"/>
    <property type="match status" value="1"/>
</dbReference>
<organism evidence="10 11">
    <name type="scientific">Spirosoma endbachense</name>
    <dbReference type="NCBI Taxonomy" id="2666025"/>
    <lineage>
        <taxon>Bacteria</taxon>
        <taxon>Pseudomonadati</taxon>
        <taxon>Bacteroidota</taxon>
        <taxon>Cytophagia</taxon>
        <taxon>Cytophagales</taxon>
        <taxon>Cytophagaceae</taxon>
        <taxon>Spirosoma</taxon>
    </lineage>
</organism>
<evidence type="ECO:0000259" key="8">
    <source>
        <dbReference type="PROSITE" id="PS50110"/>
    </source>
</evidence>
<dbReference type="Pfam" id="PF00486">
    <property type="entry name" value="Trans_reg_C"/>
    <property type="match status" value="1"/>
</dbReference>
<keyword evidence="11" id="KW-1185">Reference proteome</keyword>
<dbReference type="InterPro" id="IPR001789">
    <property type="entry name" value="Sig_transdc_resp-reg_receiver"/>
</dbReference>
<evidence type="ECO:0000259" key="9">
    <source>
        <dbReference type="PROSITE" id="PS51755"/>
    </source>
</evidence>
<dbReference type="Gene3D" id="3.40.50.2300">
    <property type="match status" value="1"/>
</dbReference>
<evidence type="ECO:0000256" key="4">
    <source>
        <dbReference type="ARBA" id="ARBA00023125"/>
    </source>
</evidence>
<dbReference type="SMART" id="SM00448">
    <property type="entry name" value="REC"/>
    <property type="match status" value="1"/>
</dbReference>
<dbReference type="InterPro" id="IPR011006">
    <property type="entry name" value="CheY-like_superfamily"/>
</dbReference>
<accession>A0A6P1VVY2</accession>
<evidence type="ECO:0000256" key="6">
    <source>
        <dbReference type="PROSITE-ProRule" id="PRU00169"/>
    </source>
</evidence>
<dbReference type="FunFam" id="1.10.10.10:FF:000005">
    <property type="entry name" value="Two-component system response regulator"/>
    <property type="match status" value="1"/>
</dbReference>
<dbReference type="Gene3D" id="6.10.250.690">
    <property type="match status" value="1"/>
</dbReference>
<dbReference type="InterPro" id="IPR039420">
    <property type="entry name" value="WalR-like"/>
</dbReference>
<dbReference type="SUPFAM" id="SSF52172">
    <property type="entry name" value="CheY-like"/>
    <property type="match status" value="1"/>
</dbReference>
<dbReference type="CDD" id="cd00383">
    <property type="entry name" value="trans_reg_C"/>
    <property type="match status" value="1"/>
</dbReference>
<evidence type="ECO:0000256" key="1">
    <source>
        <dbReference type="ARBA" id="ARBA00022553"/>
    </source>
</evidence>
<dbReference type="GO" id="GO:0005829">
    <property type="term" value="C:cytosol"/>
    <property type="evidence" value="ECO:0007669"/>
    <property type="project" value="TreeGrafter"/>
</dbReference>
<dbReference type="InterPro" id="IPR016032">
    <property type="entry name" value="Sig_transdc_resp-reg_C-effctor"/>
</dbReference>
<dbReference type="PANTHER" id="PTHR48111">
    <property type="entry name" value="REGULATOR OF RPOS"/>
    <property type="match status" value="1"/>
</dbReference>
<protein>
    <submittedName>
        <fullName evidence="10">Response regulator</fullName>
    </submittedName>
</protein>
<feature type="domain" description="Response regulatory" evidence="8">
    <location>
        <begin position="2"/>
        <end position="116"/>
    </location>
</feature>
<keyword evidence="3" id="KW-0805">Transcription regulation</keyword>
<dbReference type="AlphaFoldDB" id="A0A6P1VVY2"/>
<dbReference type="CDD" id="cd19935">
    <property type="entry name" value="REC_OmpR_CusR-like"/>
    <property type="match status" value="1"/>
</dbReference>
<sequence>MRILIIEDEVKTVQSIKQGLEEHQWEVDVAYDGTMGFQLASRSSYALIISDIILPGMNGLELCRKLRESDVSTPILMLTALGTTDDKIVGLDAGADDYLMKPFEFRELMARVRALTRRNNSTVQTTNLLKIADLELNPDTKKVVRAGKEISLTAKEFQLLEYFLRHQGRVISKVELAERFWDLTFDTGTNIIEVYINFLRKKIDKDFDPKLLHTQIGMGYVVKLLS</sequence>